<dbReference type="Pfam" id="PF21906">
    <property type="entry name" value="WHD_NrtR"/>
    <property type="match status" value="1"/>
</dbReference>
<dbReference type="SUPFAM" id="SSF46785">
    <property type="entry name" value="Winged helix' DNA-binding domain"/>
    <property type="match status" value="1"/>
</dbReference>
<accession>A0A1G2LME4</accession>
<dbReference type="Gene3D" id="1.10.10.10">
    <property type="entry name" value="Winged helix-like DNA-binding domain superfamily/Winged helix DNA-binding domain"/>
    <property type="match status" value="1"/>
</dbReference>
<reference evidence="4 5" key="1">
    <citation type="journal article" date="2016" name="Nat. Commun.">
        <title>Thousands of microbial genomes shed light on interconnected biogeochemical processes in an aquifer system.</title>
        <authorList>
            <person name="Anantharaman K."/>
            <person name="Brown C.T."/>
            <person name="Hug L.A."/>
            <person name="Sharon I."/>
            <person name="Castelle C.J."/>
            <person name="Probst A.J."/>
            <person name="Thomas B.C."/>
            <person name="Singh A."/>
            <person name="Wilkins M.J."/>
            <person name="Karaoz U."/>
            <person name="Brodie E.L."/>
            <person name="Williams K.H."/>
            <person name="Hubbard S.S."/>
            <person name="Banfield J.F."/>
        </authorList>
    </citation>
    <scope>NUCLEOTIDE SEQUENCE [LARGE SCALE GENOMIC DNA]</scope>
</reference>
<dbReference type="InterPro" id="IPR020084">
    <property type="entry name" value="NUDIX_hydrolase_CS"/>
</dbReference>
<dbReference type="InterPro" id="IPR036388">
    <property type="entry name" value="WH-like_DNA-bd_sf"/>
</dbReference>
<dbReference type="InterPro" id="IPR000086">
    <property type="entry name" value="NUDIX_hydrolase_dom"/>
</dbReference>
<evidence type="ECO:0000313" key="5">
    <source>
        <dbReference type="Proteomes" id="UP000177171"/>
    </source>
</evidence>
<proteinExistence type="inferred from homology"/>
<dbReference type="InterPro" id="IPR054105">
    <property type="entry name" value="WHD_NrtR"/>
</dbReference>
<comment type="caution">
    <text evidence="4">The sequence shown here is derived from an EMBL/GenBank/DDBJ whole genome shotgun (WGS) entry which is preliminary data.</text>
</comment>
<organism evidence="4 5">
    <name type="scientific">Candidatus Sungbacteria bacterium RIFCSPLOWO2_12_FULL_41_11</name>
    <dbReference type="NCBI Taxonomy" id="1802286"/>
    <lineage>
        <taxon>Bacteria</taxon>
        <taxon>Candidatus Sungiibacteriota</taxon>
    </lineage>
</organism>
<dbReference type="PROSITE" id="PS51462">
    <property type="entry name" value="NUDIX"/>
    <property type="match status" value="1"/>
</dbReference>
<sequence length="224" mass="25676">MKYLKETENPKVTVDVVIFTIEGAVLKILLVKRGLEPFKGAWALPGGFVKKGENLAEAAARELKEETGVYGAYLEQLYTFGAPSRDPRGRVITVAYFALMHRKKFKIEASSDASEANLFSVSSLPKLAFDHEDILEYALMRIRNKIQYTNAVWSILPENFTLGEIQNVYEIIWGRKTDKRNFRKKILSLGLLKPAGKMKKGFRQRPAKLYAFKTKKYVELKRFF</sequence>
<protein>
    <recommendedName>
        <fullName evidence="3">Nudix hydrolase domain-containing protein</fullName>
    </recommendedName>
</protein>
<dbReference type="PROSITE" id="PS00893">
    <property type="entry name" value="NUDIX_BOX"/>
    <property type="match status" value="1"/>
</dbReference>
<keyword evidence="1 2" id="KW-0378">Hydrolase</keyword>
<dbReference type="InterPro" id="IPR036390">
    <property type="entry name" value="WH_DNA-bd_sf"/>
</dbReference>
<dbReference type="CDD" id="cd18873">
    <property type="entry name" value="NUDIX_NadM_like"/>
    <property type="match status" value="1"/>
</dbReference>
<dbReference type="Proteomes" id="UP000177171">
    <property type="component" value="Unassembled WGS sequence"/>
</dbReference>
<comment type="similarity">
    <text evidence="2">Belongs to the Nudix hydrolase family.</text>
</comment>
<dbReference type="Pfam" id="PF00293">
    <property type="entry name" value="NUDIX"/>
    <property type="match status" value="1"/>
</dbReference>
<evidence type="ECO:0000256" key="2">
    <source>
        <dbReference type="RuleBase" id="RU003476"/>
    </source>
</evidence>
<feature type="domain" description="Nudix hydrolase" evidence="3">
    <location>
        <begin position="9"/>
        <end position="142"/>
    </location>
</feature>
<dbReference type="InterPro" id="IPR015797">
    <property type="entry name" value="NUDIX_hydrolase-like_dom_sf"/>
</dbReference>
<dbReference type="PANTHER" id="PTHR43736">
    <property type="entry name" value="ADP-RIBOSE PYROPHOSPHATASE"/>
    <property type="match status" value="1"/>
</dbReference>
<dbReference type="InterPro" id="IPR020476">
    <property type="entry name" value="Nudix_hydrolase"/>
</dbReference>
<dbReference type="EMBL" id="MHQY01000044">
    <property type="protein sequence ID" value="OHA12694.1"/>
    <property type="molecule type" value="Genomic_DNA"/>
</dbReference>
<dbReference type="SUPFAM" id="SSF55811">
    <property type="entry name" value="Nudix"/>
    <property type="match status" value="1"/>
</dbReference>
<name>A0A1G2LME4_9BACT</name>
<dbReference type="AlphaFoldDB" id="A0A1G2LME4"/>
<dbReference type="Gene3D" id="3.90.79.10">
    <property type="entry name" value="Nucleoside Triphosphate Pyrophosphohydrolase"/>
    <property type="match status" value="1"/>
</dbReference>
<dbReference type="PANTHER" id="PTHR43736:SF4">
    <property type="entry name" value="SLR1690 PROTEIN"/>
    <property type="match status" value="1"/>
</dbReference>
<evidence type="ECO:0000259" key="3">
    <source>
        <dbReference type="PROSITE" id="PS51462"/>
    </source>
</evidence>
<evidence type="ECO:0000256" key="1">
    <source>
        <dbReference type="ARBA" id="ARBA00022801"/>
    </source>
</evidence>
<evidence type="ECO:0000313" key="4">
    <source>
        <dbReference type="EMBL" id="OHA12694.1"/>
    </source>
</evidence>
<gene>
    <name evidence="4" type="ORF">A3G49_00265</name>
</gene>
<dbReference type="GO" id="GO:0016787">
    <property type="term" value="F:hydrolase activity"/>
    <property type="evidence" value="ECO:0007669"/>
    <property type="project" value="UniProtKB-KW"/>
</dbReference>
<dbReference type="PRINTS" id="PR00502">
    <property type="entry name" value="NUDIXFAMILY"/>
</dbReference>